<protein>
    <submittedName>
        <fullName evidence="4">RNA polymerase-associated protein RapA</fullName>
        <ecNumber evidence="4">3.6.4.-</ecNumber>
    </submittedName>
</protein>
<dbReference type="InterPro" id="IPR038718">
    <property type="entry name" value="SNF2-like_sf"/>
</dbReference>
<name>A0ABM8XTU6_9BURK</name>
<dbReference type="Gene3D" id="3.40.50.300">
    <property type="entry name" value="P-loop containing nucleotide triphosphate hydrolases"/>
    <property type="match status" value="1"/>
</dbReference>
<dbReference type="SMART" id="SM00490">
    <property type="entry name" value="HELICc"/>
    <property type="match status" value="1"/>
</dbReference>
<dbReference type="PANTHER" id="PTHR45766:SF6">
    <property type="entry name" value="SWI_SNF-RELATED MATRIX-ASSOCIATED ACTIN-DEPENDENT REGULATOR OF CHROMATIN SUBFAMILY A-LIKE PROTEIN 1"/>
    <property type="match status" value="1"/>
</dbReference>
<dbReference type="InterPro" id="IPR027417">
    <property type="entry name" value="P-loop_NTPase"/>
</dbReference>
<dbReference type="SMART" id="SM00487">
    <property type="entry name" value="DEXDc"/>
    <property type="match status" value="1"/>
</dbReference>
<dbReference type="RefSeq" id="WP_223993956.1">
    <property type="nucleotide sequence ID" value="NZ_CAJZAG010000012.1"/>
</dbReference>
<comment type="caution">
    <text evidence="4">The sequence shown here is derived from an EMBL/GenBank/DDBJ whole genome shotgun (WGS) entry which is preliminary data.</text>
</comment>
<dbReference type="InterPro" id="IPR049730">
    <property type="entry name" value="SNF2/RAD54-like_C"/>
</dbReference>
<feature type="domain" description="Helicase ATP-binding" evidence="2">
    <location>
        <begin position="265"/>
        <end position="419"/>
    </location>
</feature>
<reference evidence="4 5" key="1">
    <citation type="submission" date="2021-08" db="EMBL/GenBank/DDBJ databases">
        <authorList>
            <person name="Peeters C."/>
        </authorList>
    </citation>
    <scope>NUCLEOTIDE SEQUENCE [LARGE SCALE GENOMIC DNA]</scope>
    <source>
        <strain evidence="4 5">LMG 32289</strain>
    </source>
</reference>
<organism evidence="4 5">
    <name type="scientific">Cupriavidus pampae</name>
    <dbReference type="NCBI Taxonomy" id="659251"/>
    <lineage>
        <taxon>Bacteria</taxon>
        <taxon>Pseudomonadati</taxon>
        <taxon>Pseudomonadota</taxon>
        <taxon>Betaproteobacteria</taxon>
        <taxon>Burkholderiales</taxon>
        <taxon>Burkholderiaceae</taxon>
        <taxon>Cupriavidus</taxon>
    </lineage>
</organism>
<dbReference type="SUPFAM" id="SSF52540">
    <property type="entry name" value="P-loop containing nucleoside triphosphate hydrolases"/>
    <property type="match status" value="2"/>
</dbReference>
<dbReference type="Gene3D" id="3.40.50.10810">
    <property type="entry name" value="Tandem AAA-ATPase domain"/>
    <property type="match status" value="1"/>
</dbReference>
<evidence type="ECO:0000313" key="5">
    <source>
        <dbReference type="Proteomes" id="UP000706525"/>
    </source>
</evidence>
<dbReference type="CDD" id="cd18793">
    <property type="entry name" value="SF2_C_SNF"/>
    <property type="match status" value="1"/>
</dbReference>
<dbReference type="Pfam" id="PF00176">
    <property type="entry name" value="SNF2-rel_dom"/>
    <property type="match status" value="1"/>
</dbReference>
<keyword evidence="1 4" id="KW-0378">Hydrolase</keyword>
<sequence>MALVLRALAKPAGGGPLVKSVVYDGFDYAIQFAHHETNPGILKSDVYKARYIGENQKPAALRRYWRIPRHVIDNAGEDLIRALCNASKRDLGSELPRFQTEVKAAAEAVQPSAFTAGLKYSIYELHGAASALVGTYHPATVAMAKAMRAVYLAPMRAWKFMSTAPQMLRENLLRELMLAEDQVTLVAGVYSMVDDAFSLTGGNDGASIQTFNNAVPEFSAGSEDSANELYLAQTTAHAADEITEAEIGHWIGKFPDLFDFQRDGVRHLLIQNSALLADDMGLGKSRQAIVAMVIRLQRMVQQGLVGRVLIVCPTSLIYNWEREIRMVAPEATIATERYNASSQWVVVSYGLLGEIVPHADQFQILAIDEAHNLKNPSAIRTRQAFDIAVHVETRMLLTATPILNRETELHTLLRLSGHPLGNLPLKQFSQQFTGDATFRAQLRQATSKWMLRRKKNLVLKTLKGKQVQPVYLRLPPDLRERYDAVANDGGLLALPKISRLRMLIEALKVDSIVQMVSELGPDDSFLIFCEFKETVQLYRDRLTGIGHKVVTMVGTDSPTKRQRAKEQFQNDEETTGFIGTTAAAGVGHTLTKANHVFFGGLPWTWAIKEQAEDRAYRIGQQRMVLVKLPLVEHSIDLDVMQLLLTKDTIAYESLEDPDEAERQARERFAAQFARKAA</sequence>
<dbReference type="GO" id="GO:0016787">
    <property type="term" value="F:hydrolase activity"/>
    <property type="evidence" value="ECO:0007669"/>
    <property type="project" value="UniProtKB-KW"/>
</dbReference>
<evidence type="ECO:0000259" key="2">
    <source>
        <dbReference type="PROSITE" id="PS51192"/>
    </source>
</evidence>
<dbReference type="InterPro" id="IPR001650">
    <property type="entry name" value="Helicase_C-like"/>
</dbReference>
<dbReference type="PROSITE" id="PS51192">
    <property type="entry name" value="HELICASE_ATP_BIND_1"/>
    <property type="match status" value="1"/>
</dbReference>
<dbReference type="EC" id="3.6.4.-" evidence="4"/>
<dbReference type="InterPro" id="IPR014001">
    <property type="entry name" value="Helicase_ATP-bd"/>
</dbReference>
<evidence type="ECO:0000256" key="1">
    <source>
        <dbReference type="ARBA" id="ARBA00022801"/>
    </source>
</evidence>
<dbReference type="Pfam" id="PF00271">
    <property type="entry name" value="Helicase_C"/>
    <property type="match status" value="1"/>
</dbReference>
<proteinExistence type="predicted"/>
<evidence type="ECO:0000259" key="3">
    <source>
        <dbReference type="PROSITE" id="PS51194"/>
    </source>
</evidence>
<feature type="domain" description="Helicase C-terminal" evidence="3">
    <location>
        <begin position="511"/>
        <end position="655"/>
    </location>
</feature>
<dbReference type="PANTHER" id="PTHR45766">
    <property type="entry name" value="DNA ANNEALING HELICASE AND ENDONUCLEASE ZRANB3 FAMILY MEMBER"/>
    <property type="match status" value="1"/>
</dbReference>
<gene>
    <name evidence="4" type="primary">rapA_2</name>
    <name evidence="4" type="ORF">LMG32289_05381</name>
</gene>
<dbReference type="Proteomes" id="UP000706525">
    <property type="component" value="Unassembled WGS sequence"/>
</dbReference>
<evidence type="ECO:0000313" key="4">
    <source>
        <dbReference type="EMBL" id="CAG9183655.1"/>
    </source>
</evidence>
<dbReference type="PROSITE" id="PS51194">
    <property type="entry name" value="HELICASE_CTER"/>
    <property type="match status" value="1"/>
</dbReference>
<dbReference type="CDD" id="cd17919">
    <property type="entry name" value="DEXHc_Snf"/>
    <property type="match status" value="1"/>
</dbReference>
<dbReference type="InterPro" id="IPR000330">
    <property type="entry name" value="SNF2_N"/>
</dbReference>
<keyword evidence="5" id="KW-1185">Reference proteome</keyword>
<dbReference type="EMBL" id="CAJZAG010000012">
    <property type="protein sequence ID" value="CAG9183655.1"/>
    <property type="molecule type" value="Genomic_DNA"/>
</dbReference>
<accession>A0ABM8XTU6</accession>